<dbReference type="Proteomes" id="UP000298125">
    <property type="component" value="Unassembled WGS sequence"/>
</dbReference>
<accession>A0A4R9JAW4</accession>
<organism evidence="1 2">
    <name type="scientific">Leptospira perdikensis</name>
    <dbReference type="NCBI Taxonomy" id="2484948"/>
    <lineage>
        <taxon>Bacteria</taxon>
        <taxon>Pseudomonadati</taxon>
        <taxon>Spirochaetota</taxon>
        <taxon>Spirochaetia</taxon>
        <taxon>Leptospirales</taxon>
        <taxon>Leptospiraceae</taxon>
        <taxon>Leptospira</taxon>
    </lineage>
</organism>
<sequence length="270" mass="28557">MNRHPKLPTSLVLICLWFLLGNCYFNPLVQPIVNPEVEEGTEAVPFLGIAAVLSGSKILITGQVVNANGSAVANGTLTILSRTNQESGLANTITLDGGGRFYQSFSIGETAIKVFDQSGTELFTFKLSITGQGIASLAETSVAGAGVINIEFYMEGSIPAYIDIASTSPIVEGTTFTTWPTYLYISFSENLEVPSNMQSFLDANVITNPTIPLIGTNSDITNNILTIYNSGVGAIGPNTYTFGSGIKSTSGKSLKPRTLTFLCQPSCNGS</sequence>
<keyword evidence="1" id="KW-0121">Carboxypeptidase</keyword>
<protein>
    <submittedName>
        <fullName evidence="1">Carboxypeptidase regulatory-like domain-containing protein</fullName>
    </submittedName>
</protein>
<dbReference type="EMBL" id="RQGA01000017">
    <property type="protein sequence ID" value="TGL35706.1"/>
    <property type="molecule type" value="Genomic_DNA"/>
</dbReference>
<keyword evidence="2" id="KW-1185">Reference proteome</keyword>
<keyword evidence="1" id="KW-0378">Hydrolase</keyword>
<keyword evidence="1" id="KW-0645">Protease</keyword>
<dbReference type="OrthoDB" id="332347at2"/>
<name>A0A4R9JAW4_9LEPT</name>
<evidence type="ECO:0000313" key="1">
    <source>
        <dbReference type="EMBL" id="TGL35706.1"/>
    </source>
</evidence>
<dbReference type="AlphaFoldDB" id="A0A4R9JAW4"/>
<proteinExistence type="predicted"/>
<dbReference type="GO" id="GO:0004180">
    <property type="term" value="F:carboxypeptidase activity"/>
    <property type="evidence" value="ECO:0007669"/>
    <property type="project" value="UniProtKB-KW"/>
</dbReference>
<gene>
    <name evidence="1" type="ORF">EHQ49_16785</name>
</gene>
<evidence type="ECO:0000313" key="2">
    <source>
        <dbReference type="Proteomes" id="UP000298125"/>
    </source>
</evidence>
<comment type="caution">
    <text evidence="1">The sequence shown here is derived from an EMBL/GenBank/DDBJ whole genome shotgun (WGS) entry which is preliminary data.</text>
</comment>
<reference evidence="1" key="1">
    <citation type="journal article" date="2019" name="PLoS Negl. Trop. Dis.">
        <title>Revisiting the worldwide diversity of Leptospira species in the environment.</title>
        <authorList>
            <person name="Vincent A.T."/>
            <person name="Schiettekatte O."/>
            <person name="Bourhy P."/>
            <person name="Veyrier F.J."/>
            <person name="Picardeau M."/>
        </authorList>
    </citation>
    <scope>NUCLEOTIDE SEQUENCE [LARGE SCALE GENOMIC DNA]</scope>
    <source>
        <strain evidence="1">201702692</strain>
    </source>
</reference>
<dbReference type="RefSeq" id="WP_135580827.1">
    <property type="nucleotide sequence ID" value="NZ_RQGA01000017.1"/>
</dbReference>